<protein>
    <recommendedName>
        <fullName evidence="5">Phytocyanin domain-containing protein</fullName>
    </recommendedName>
</protein>
<dbReference type="InterPro" id="IPR008972">
    <property type="entry name" value="Cupredoxin"/>
</dbReference>
<dbReference type="GO" id="GO:0009055">
    <property type="term" value="F:electron transfer activity"/>
    <property type="evidence" value="ECO:0007669"/>
    <property type="project" value="InterPro"/>
</dbReference>
<reference evidence="6" key="2">
    <citation type="submission" date="2015-06" db="UniProtKB">
        <authorList>
            <consortium name="EnsemblPlants"/>
        </authorList>
    </citation>
    <scope>IDENTIFICATION</scope>
</reference>
<dbReference type="EnsemblPlants" id="ORUFI06G29630.1">
    <property type="protein sequence ID" value="ORUFI06G29630.1"/>
    <property type="gene ID" value="ORUFI06G29630"/>
</dbReference>
<dbReference type="AlphaFoldDB" id="A0A0E0Q2R1"/>
<dbReference type="Gene3D" id="2.60.40.420">
    <property type="entry name" value="Cupredoxins - blue copper proteins"/>
    <property type="match status" value="1"/>
</dbReference>
<evidence type="ECO:0000313" key="7">
    <source>
        <dbReference type="Proteomes" id="UP000008022"/>
    </source>
</evidence>
<accession>A0A0E0Q2R1</accession>
<keyword evidence="4" id="KW-0732">Signal</keyword>
<dbReference type="GO" id="GO:0046872">
    <property type="term" value="F:metal ion binding"/>
    <property type="evidence" value="ECO:0007669"/>
    <property type="project" value="UniProtKB-KW"/>
</dbReference>
<sequence length="200" mass="21971">MPPSPPLQLVALLLLSLLLRSATAAEYTVGDGPWDTGTNYATWSDKHAFLAGDILVFQYVRSQHNVLQVTEATYRSCDTGGGGVAGVIKSYDTGYDRVQLTEPNATYWFICDFPGHCLGGMRLAVKVAAAAAAGRRRRREPAAQRRPLASAGRQRRGAEPMAGVGVDSRRPPRRLPLLYYYFLSLMVLFFSGENLETLFV</sequence>
<dbReference type="PANTHER" id="PTHR33021">
    <property type="entry name" value="BLUE COPPER PROTEIN"/>
    <property type="match status" value="1"/>
</dbReference>
<dbReference type="InterPro" id="IPR003245">
    <property type="entry name" value="Phytocyanin_dom"/>
</dbReference>
<dbReference type="PROSITE" id="PS51485">
    <property type="entry name" value="PHYTOCYANIN"/>
    <property type="match status" value="1"/>
</dbReference>
<keyword evidence="2" id="KW-0186">Copper</keyword>
<dbReference type="PROSITE" id="PS00196">
    <property type="entry name" value="COPPER_BLUE"/>
    <property type="match status" value="1"/>
</dbReference>
<dbReference type="eggNOG" id="ENOG502S1D3">
    <property type="taxonomic scope" value="Eukaryota"/>
</dbReference>
<dbReference type="InterPro" id="IPR028871">
    <property type="entry name" value="BlueCu_1_BS"/>
</dbReference>
<feature type="domain" description="Phytocyanin" evidence="5">
    <location>
        <begin position="25"/>
        <end position="129"/>
    </location>
</feature>
<proteinExistence type="predicted"/>
<dbReference type="PANTHER" id="PTHR33021:SF554">
    <property type="entry name" value="OS06G0721800 PROTEIN"/>
    <property type="match status" value="1"/>
</dbReference>
<organism evidence="6 7">
    <name type="scientific">Oryza rufipogon</name>
    <name type="common">Brownbeard rice</name>
    <name type="synonym">Asian wild rice</name>
    <dbReference type="NCBI Taxonomy" id="4529"/>
    <lineage>
        <taxon>Eukaryota</taxon>
        <taxon>Viridiplantae</taxon>
        <taxon>Streptophyta</taxon>
        <taxon>Embryophyta</taxon>
        <taxon>Tracheophyta</taxon>
        <taxon>Spermatophyta</taxon>
        <taxon>Magnoliopsida</taxon>
        <taxon>Liliopsida</taxon>
        <taxon>Poales</taxon>
        <taxon>Poaceae</taxon>
        <taxon>BOP clade</taxon>
        <taxon>Oryzoideae</taxon>
        <taxon>Oryzeae</taxon>
        <taxon>Oryzinae</taxon>
        <taxon>Oryza</taxon>
    </lineage>
</organism>
<dbReference type="Gramene" id="ORUFI06G29630.1">
    <property type="protein sequence ID" value="ORUFI06G29630.1"/>
    <property type="gene ID" value="ORUFI06G29630"/>
</dbReference>
<dbReference type="STRING" id="4529.A0A0E0Q2R1"/>
<evidence type="ECO:0000259" key="5">
    <source>
        <dbReference type="PROSITE" id="PS51485"/>
    </source>
</evidence>
<dbReference type="CDD" id="cd04216">
    <property type="entry name" value="Phytocyanin"/>
    <property type="match status" value="1"/>
</dbReference>
<dbReference type="GO" id="GO:0005886">
    <property type="term" value="C:plasma membrane"/>
    <property type="evidence" value="ECO:0007669"/>
    <property type="project" value="TreeGrafter"/>
</dbReference>
<feature type="signal peptide" evidence="4">
    <location>
        <begin position="1"/>
        <end position="24"/>
    </location>
</feature>
<dbReference type="SUPFAM" id="SSF49503">
    <property type="entry name" value="Cupredoxins"/>
    <property type="match status" value="1"/>
</dbReference>
<evidence type="ECO:0000256" key="4">
    <source>
        <dbReference type="SAM" id="SignalP"/>
    </source>
</evidence>
<evidence type="ECO:0000256" key="3">
    <source>
        <dbReference type="SAM" id="MobiDB-lite"/>
    </source>
</evidence>
<feature type="region of interest" description="Disordered" evidence="3">
    <location>
        <begin position="136"/>
        <end position="166"/>
    </location>
</feature>
<reference evidence="7" key="1">
    <citation type="submission" date="2013-06" db="EMBL/GenBank/DDBJ databases">
        <authorList>
            <person name="Zhao Q."/>
        </authorList>
    </citation>
    <scope>NUCLEOTIDE SEQUENCE</scope>
    <source>
        <strain evidence="7">cv. W1943</strain>
    </source>
</reference>
<evidence type="ECO:0000256" key="2">
    <source>
        <dbReference type="ARBA" id="ARBA00023008"/>
    </source>
</evidence>
<keyword evidence="7" id="KW-1185">Reference proteome</keyword>
<dbReference type="InterPro" id="IPR039391">
    <property type="entry name" value="Phytocyanin-like"/>
</dbReference>
<dbReference type="HOGENOM" id="CLU_058719_3_2_1"/>
<name>A0A0E0Q2R1_ORYRU</name>
<feature type="chain" id="PRO_5002370884" description="Phytocyanin domain-containing protein" evidence="4">
    <location>
        <begin position="25"/>
        <end position="200"/>
    </location>
</feature>
<keyword evidence="1" id="KW-0479">Metal-binding</keyword>
<evidence type="ECO:0000313" key="6">
    <source>
        <dbReference type="EnsemblPlants" id="ORUFI06G29630.1"/>
    </source>
</evidence>
<evidence type="ECO:0000256" key="1">
    <source>
        <dbReference type="ARBA" id="ARBA00022723"/>
    </source>
</evidence>
<dbReference type="FunFam" id="2.60.40.420:FF:000074">
    <property type="entry name" value="Blue copper binding protein-like"/>
    <property type="match status" value="1"/>
</dbReference>
<dbReference type="Proteomes" id="UP000008022">
    <property type="component" value="Unassembled WGS sequence"/>
</dbReference>
<dbReference type="Pfam" id="PF02298">
    <property type="entry name" value="Cu_bind_like"/>
    <property type="match status" value="1"/>
</dbReference>